<dbReference type="AlphaFoldDB" id="A0A392V2C6"/>
<reference evidence="1 2" key="1">
    <citation type="journal article" date="2018" name="Front. Plant Sci.">
        <title>Red Clover (Trifolium pratense) and Zigzag Clover (T. medium) - A Picture of Genomic Similarities and Differences.</title>
        <authorList>
            <person name="Dluhosova J."/>
            <person name="Istvanek J."/>
            <person name="Nedelnik J."/>
            <person name="Repkova J."/>
        </authorList>
    </citation>
    <scope>NUCLEOTIDE SEQUENCE [LARGE SCALE GENOMIC DNA]</scope>
    <source>
        <strain evidence="2">cv. 10/8</strain>
        <tissue evidence="1">Leaf</tissue>
    </source>
</reference>
<comment type="caution">
    <text evidence="1">The sequence shown here is derived from an EMBL/GenBank/DDBJ whole genome shotgun (WGS) entry which is preliminary data.</text>
</comment>
<keyword evidence="2" id="KW-1185">Reference proteome</keyword>
<accession>A0A392V2C6</accession>
<feature type="non-terminal residue" evidence="1">
    <location>
        <position position="1"/>
    </location>
</feature>
<dbReference type="EMBL" id="LXQA010998591">
    <property type="protein sequence ID" value="MCI80560.1"/>
    <property type="molecule type" value="Genomic_DNA"/>
</dbReference>
<evidence type="ECO:0000313" key="2">
    <source>
        <dbReference type="Proteomes" id="UP000265520"/>
    </source>
</evidence>
<organism evidence="1 2">
    <name type="scientific">Trifolium medium</name>
    <dbReference type="NCBI Taxonomy" id="97028"/>
    <lineage>
        <taxon>Eukaryota</taxon>
        <taxon>Viridiplantae</taxon>
        <taxon>Streptophyta</taxon>
        <taxon>Embryophyta</taxon>
        <taxon>Tracheophyta</taxon>
        <taxon>Spermatophyta</taxon>
        <taxon>Magnoliopsida</taxon>
        <taxon>eudicotyledons</taxon>
        <taxon>Gunneridae</taxon>
        <taxon>Pentapetalae</taxon>
        <taxon>rosids</taxon>
        <taxon>fabids</taxon>
        <taxon>Fabales</taxon>
        <taxon>Fabaceae</taxon>
        <taxon>Papilionoideae</taxon>
        <taxon>50 kb inversion clade</taxon>
        <taxon>NPAAA clade</taxon>
        <taxon>Hologalegina</taxon>
        <taxon>IRL clade</taxon>
        <taxon>Trifolieae</taxon>
        <taxon>Trifolium</taxon>
    </lineage>
</organism>
<protein>
    <submittedName>
        <fullName evidence="1">Uncharacterized protein</fullName>
    </submittedName>
</protein>
<name>A0A392V2C6_9FABA</name>
<dbReference type="Proteomes" id="UP000265520">
    <property type="component" value="Unassembled WGS sequence"/>
</dbReference>
<evidence type="ECO:0000313" key="1">
    <source>
        <dbReference type="EMBL" id="MCI80560.1"/>
    </source>
</evidence>
<proteinExistence type="predicted"/>
<sequence>VGWKQDWVLVPGGSAARGVPGAGRARDVYMLLCSLLQP</sequence>